<reference evidence="6 7" key="1">
    <citation type="submission" date="2020-05" db="EMBL/GenBank/DDBJ databases">
        <title>MicrobeNet Type strains.</title>
        <authorList>
            <person name="Nicholson A.C."/>
        </authorList>
    </citation>
    <scope>NUCLEOTIDE SEQUENCE [LARGE SCALE GENOMIC DNA]</scope>
    <source>
        <strain evidence="6 7">JCM 14282</strain>
    </source>
</reference>
<feature type="compositionally biased region" description="Pro residues" evidence="1">
    <location>
        <begin position="31"/>
        <end position="98"/>
    </location>
</feature>
<feature type="compositionally biased region" description="Polar residues" evidence="1">
    <location>
        <begin position="445"/>
        <end position="461"/>
    </location>
</feature>
<evidence type="ECO:0000313" key="7">
    <source>
        <dbReference type="Proteomes" id="UP000543598"/>
    </source>
</evidence>
<dbReference type="AlphaFoldDB" id="A0A7Y2PZE0"/>
<feature type="region of interest" description="Disordered" evidence="1">
    <location>
        <begin position="24"/>
        <end position="144"/>
    </location>
</feature>
<evidence type="ECO:0000256" key="1">
    <source>
        <dbReference type="SAM" id="MobiDB-lite"/>
    </source>
</evidence>
<evidence type="ECO:0000259" key="5">
    <source>
        <dbReference type="Pfam" id="PF19403"/>
    </source>
</evidence>
<evidence type="ECO:0000259" key="4">
    <source>
        <dbReference type="Pfam" id="PF01345"/>
    </source>
</evidence>
<protein>
    <submittedName>
        <fullName evidence="6">DUF11 domain-containing protein</fullName>
    </submittedName>
</protein>
<feature type="compositionally biased region" description="Low complexity" evidence="1">
    <location>
        <begin position="99"/>
        <end position="135"/>
    </location>
</feature>
<dbReference type="NCBIfam" id="TIGR01451">
    <property type="entry name" value="B_ant_repeat"/>
    <property type="match status" value="1"/>
</dbReference>
<dbReference type="Pfam" id="PF01345">
    <property type="entry name" value="DUF11"/>
    <property type="match status" value="1"/>
</dbReference>
<organism evidence="6 7">
    <name type="scientific">Microbacterium ulmi</name>
    <dbReference type="NCBI Taxonomy" id="179095"/>
    <lineage>
        <taxon>Bacteria</taxon>
        <taxon>Bacillati</taxon>
        <taxon>Actinomycetota</taxon>
        <taxon>Actinomycetes</taxon>
        <taxon>Micrococcales</taxon>
        <taxon>Microbacteriaceae</taxon>
        <taxon>Microbacterium</taxon>
    </lineage>
</organism>
<keyword evidence="2" id="KW-0472">Membrane</keyword>
<keyword evidence="2" id="KW-1133">Transmembrane helix</keyword>
<gene>
    <name evidence="6" type="ORF">HLA99_10840</name>
</gene>
<dbReference type="InterPro" id="IPR001434">
    <property type="entry name" value="OmcB-like_DUF11"/>
</dbReference>
<dbReference type="Pfam" id="PF19403">
    <property type="entry name" value="SpaA_2"/>
    <property type="match status" value="3"/>
</dbReference>
<feature type="domain" description="SpaA-like prealbumin fold" evidence="5">
    <location>
        <begin position="148"/>
        <end position="241"/>
    </location>
</feature>
<keyword evidence="2" id="KW-0812">Transmembrane</keyword>
<comment type="caution">
    <text evidence="6">The sequence shown here is derived from an EMBL/GenBank/DDBJ whole genome shotgun (WGS) entry which is preliminary data.</text>
</comment>
<proteinExistence type="predicted"/>
<dbReference type="InterPro" id="IPR045826">
    <property type="entry name" value="SpaA_PFL_dom_2"/>
</dbReference>
<feature type="domain" description="DUF11" evidence="4">
    <location>
        <begin position="621"/>
        <end position="760"/>
    </location>
</feature>
<sequence>MKRNAFIGVTVALALVLGPAGAALASTGATDPPPAATEPPAPPEVAPAPAPEVAPAPDAEPAPAPEQVPAPGPAPDPAPAPGPAPEPPAEPAPAPGPAQPEADAGTIEPAPDASDGQGDGSADALLRSTPGEGTHPTGGGHEPKLGWLTLVKTVVNDDGGTASASEWDLQVRIDGVWTTLRQGEDTIVPAGSYELREIGGPEWYEQTSLVCVSDGQGGYDKKGTPGDYPAVVKDGGKTTCTFTNDDEKRPMGELKLVKTVVNDDGGSASASQWILQALIEGVWTTLRQGEYSVVPAGSYEVREVGGPDGYDQTSLVCVSDGHGGHDEKGTPSDYPAVVKDGGKTTCTFTNDDRKQPKKGWLKLVKVVVNDDGGSAEPGDWDLQVLLDGVWTTVTQGEWLSLAPGTYEVRETGGPEGYEQVSLSCKAEKPHDDKAYAETFGEHQGDSSATVSHGKKTTCTFTNDDESTPPPPVVRKDAVGSTQLDPDTWEVQYLLTVDNSAAGAVERTYTLHDTLTSLPAGVTLDEATADAGTPATPAPDTASWTTVTPEGALLQDGETIAAGAVHGYLIDVTVTLAPLELGEPDPCEGAPGTGIGILNLGVLVVDGVESDDDACETITYTDLGIEKTHSELEGGTVDPGQMFSYFLTVTNHGLSEAVDGVVTDPIPEGLTVQDVIVPDGWVDESEGSQITVRIPSLSVGGVGTIEVVVTVDEPDPIDAPEIGPDDPEPLPPIAFIGDLVNEACVEIENDGNPDNDCDTTTTEVDEIIANVFARCVNDAPFLYYSVQTSPSLAGQPITFTWTPDVQTPAPDPAAIVLQLQSGDSGVLPWPGAAFAPNNVSIQWPGYRPLVESDYDPVTGELLVDPSLVYNGMVLDTTYPTYPWRFGTTITLSVNPTLTIDVSYPPATVNCAVPRSAALVIDKTASVSTTAPGASFTYGLAVRNVAVDSVAEPVVVTDIIPADIRVDRIVTDTTSFPRWNECAVTGRDAEGFGGTLECTLLGPLAMGASAPLISLGVTVAGDTTSRSIVNTGEVCWGPPTGDVAFQACNDDSVQVTLSGLAATGGTVPVFTLATGVGAILLGAMFVMYRVVRRQARRG</sequence>
<feature type="domain" description="SpaA-like prealbumin fold" evidence="5">
    <location>
        <begin position="360"/>
        <end position="459"/>
    </location>
</feature>
<accession>A0A7Y2PZE0</accession>
<name>A0A7Y2PZE0_9MICO</name>
<feature type="transmembrane region" description="Helical" evidence="2">
    <location>
        <begin position="1067"/>
        <end position="1089"/>
    </location>
</feature>
<feature type="signal peptide" evidence="3">
    <location>
        <begin position="1"/>
        <end position="25"/>
    </location>
</feature>
<evidence type="ECO:0000313" key="6">
    <source>
        <dbReference type="EMBL" id="NNH04346.1"/>
    </source>
</evidence>
<feature type="chain" id="PRO_5039079081" evidence="3">
    <location>
        <begin position="26"/>
        <end position="1096"/>
    </location>
</feature>
<evidence type="ECO:0000256" key="2">
    <source>
        <dbReference type="SAM" id="Phobius"/>
    </source>
</evidence>
<evidence type="ECO:0000256" key="3">
    <source>
        <dbReference type="SAM" id="SignalP"/>
    </source>
</evidence>
<keyword evidence="3" id="KW-0732">Signal</keyword>
<keyword evidence="7" id="KW-1185">Reference proteome</keyword>
<dbReference type="EMBL" id="JABEMB010000014">
    <property type="protein sequence ID" value="NNH04346.1"/>
    <property type="molecule type" value="Genomic_DNA"/>
</dbReference>
<feature type="region of interest" description="Disordered" evidence="1">
    <location>
        <begin position="441"/>
        <end position="471"/>
    </location>
</feature>
<dbReference type="Proteomes" id="UP000543598">
    <property type="component" value="Unassembled WGS sequence"/>
</dbReference>
<dbReference type="InterPro" id="IPR047589">
    <property type="entry name" value="DUF11_rpt"/>
</dbReference>
<dbReference type="RefSeq" id="WP_167038471.1">
    <property type="nucleotide sequence ID" value="NZ_BAAANA010000001.1"/>
</dbReference>
<feature type="domain" description="SpaA-like prealbumin fold" evidence="5">
    <location>
        <begin position="252"/>
        <end position="347"/>
    </location>
</feature>